<comment type="similarity">
    <text evidence="1 3">Belongs to the hcp beta-lactamase family.</text>
</comment>
<reference evidence="4" key="2">
    <citation type="submission" date="2025-08" db="UniProtKB">
        <authorList>
            <consortium name="Ensembl"/>
        </authorList>
    </citation>
    <scope>IDENTIFICATION</scope>
</reference>
<dbReference type="STRING" id="9643.ENSUAMP00000002940"/>
<dbReference type="Ensembl" id="ENSUAMT00000003359.1">
    <property type="protein sequence ID" value="ENSUAMP00000002940.1"/>
    <property type="gene ID" value="ENSUAMG00000002699.1"/>
</dbReference>
<comment type="subcellular location">
    <subcellularLocation>
        <location evidence="3">Mitochondrion intermembrane space</location>
    </subcellularLocation>
</comment>
<keyword evidence="5" id="KW-1185">Reference proteome</keyword>
<dbReference type="Gene3D" id="1.25.40.10">
    <property type="entry name" value="Tetratricopeptide repeat domain"/>
    <property type="match status" value="1"/>
</dbReference>
<reference evidence="5" key="1">
    <citation type="submission" date="2016-06" db="EMBL/GenBank/DDBJ databases">
        <title>De novo assembly and RNA-Seq shows season-dependent expression and editing in black bear kidneys.</title>
        <authorList>
            <person name="Korstanje R."/>
            <person name="Srivastava A."/>
            <person name="Sarsani V.K."/>
            <person name="Sheehan S.M."/>
            <person name="Seger R.L."/>
            <person name="Barter M.E."/>
            <person name="Lindqvist C."/>
            <person name="Brody L.C."/>
            <person name="Mullikin J.C."/>
        </authorList>
    </citation>
    <scope>NUCLEOTIDE SEQUENCE [LARGE SCALE GENOMIC DNA]</scope>
</reference>
<organism evidence="4 5">
    <name type="scientific">Ursus americanus</name>
    <name type="common">American black bear</name>
    <name type="synonym">Euarctos americanus</name>
    <dbReference type="NCBI Taxonomy" id="9643"/>
    <lineage>
        <taxon>Eukaryota</taxon>
        <taxon>Metazoa</taxon>
        <taxon>Chordata</taxon>
        <taxon>Craniata</taxon>
        <taxon>Vertebrata</taxon>
        <taxon>Euteleostomi</taxon>
        <taxon>Mammalia</taxon>
        <taxon>Eutheria</taxon>
        <taxon>Laurasiatheria</taxon>
        <taxon>Carnivora</taxon>
        <taxon>Caniformia</taxon>
        <taxon>Ursidae</taxon>
        <taxon>Ursus</taxon>
    </lineage>
</organism>
<dbReference type="InterPro" id="IPR006597">
    <property type="entry name" value="Sel1-like"/>
</dbReference>
<accession>A0A452QE35</accession>
<evidence type="ECO:0000256" key="1">
    <source>
        <dbReference type="ARBA" id="ARBA00008486"/>
    </source>
</evidence>
<name>A0A452QE35_URSAM</name>
<comment type="function">
    <text evidence="3">Required for assembly of mitochondrial respiratory chain complexes.</text>
</comment>
<dbReference type="PANTHER" id="PTHR13891:SF1">
    <property type="entry name" value="CYTOCHROME C OXIDASE ASSEMBLY FACTOR 7"/>
    <property type="match status" value="1"/>
</dbReference>
<dbReference type="PANTHER" id="PTHR13891">
    <property type="entry name" value="CYTOCHROME C OXIDASE ASSEMBLY FACTOR 7"/>
    <property type="match status" value="1"/>
</dbReference>
<dbReference type="GeneTree" id="ENSGT00390000004835"/>
<dbReference type="InterPro" id="IPR040239">
    <property type="entry name" value="HcpB-like"/>
</dbReference>
<dbReference type="Pfam" id="PF08238">
    <property type="entry name" value="Sel1"/>
    <property type="match status" value="3"/>
</dbReference>
<protein>
    <recommendedName>
        <fullName evidence="3">Cytochrome c oxidase assembly factor 7</fullName>
    </recommendedName>
</protein>
<dbReference type="SMART" id="SM00671">
    <property type="entry name" value="SEL1"/>
    <property type="match status" value="3"/>
</dbReference>
<dbReference type="OMA" id="DPDXGLT"/>
<evidence type="ECO:0000256" key="2">
    <source>
        <dbReference type="ARBA" id="ARBA00022737"/>
    </source>
</evidence>
<dbReference type="InterPro" id="IPR011990">
    <property type="entry name" value="TPR-like_helical_dom_sf"/>
</dbReference>
<dbReference type="Proteomes" id="UP000291022">
    <property type="component" value="Unassembled WGS sequence"/>
</dbReference>
<sequence>NTNKDFTGNMASLKSYLSVLSLNVIAKCSHKTPQGCRLDKKNDHPFATFRFCPGFGLFFSSLSLLPGGLTQDLKAASSCFLMACERPGKKSVEACHNVGLLAHDGQVNEDGQPDLEKARDYYTRACEGSYASSCFNLSAMFLQGAPGFPKDMGLACKYSMKACDLGHIWACANASRMYRLGDGVDKDEEKAEVLKNRARQLHKEQQKNVQPLTFG</sequence>
<reference evidence="4" key="3">
    <citation type="submission" date="2025-09" db="UniProtKB">
        <authorList>
            <consortium name="Ensembl"/>
        </authorList>
    </citation>
    <scope>IDENTIFICATION</scope>
</reference>
<keyword evidence="2" id="KW-0677">Repeat</keyword>
<evidence type="ECO:0000313" key="5">
    <source>
        <dbReference type="Proteomes" id="UP000291022"/>
    </source>
</evidence>
<evidence type="ECO:0000313" key="4">
    <source>
        <dbReference type="Ensembl" id="ENSUAMP00000002940.1"/>
    </source>
</evidence>
<evidence type="ECO:0000256" key="3">
    <source>
        <dbReference type="RuleBase" id="RU366075"/>
    </source>
</evidence>
<proteinExistence type="inferred from homology"/>
<dbReference type="AlphaFoldDB" id="A0A452QE35"/>
<dbReference type="GO" id="GO:0005758">
    <property type="term" value="C:mitochondrial intermembrane space"/>
    <property type="evidence" value="ECO:0007669"/>
    <property type="project" value="UniProtKB-SubCell"/>
</dbReference>
<dbReference type="SUPFAM" id="SSF81901">
    <property type="entry name" value="HCP-like"/>
    <property type="match status" value="1"/>
</dbReference>